<reference evidence="4" key="1">
    <citation type="journal article" date="2019" name="Int. J. Syst. Evol. Microbiol.">
        <title>The Global Catalogue of Microorganisms (GCM) 10K type strain sequencing project: providing services to taxonomists for standard genome sequencing and annotation.</title>
        <authorList>
            <consortium name="The Broad Institute Genomics Platform"/>
            <consortium name="The Broad Institute Genome Sequencing Center for Infectious Disease"/>
            <person name="Wu L."/>
            <person name="Ma J."/>
        </authorList>
    </citation>
    <scope>NUCLEOTIDE SEQUENCE [LARGE SCALE GENOMIC DNA]</scope>
    <source>
        <strain evidence="4">JCM 17666</strain>
    </source>
</reference>
<gene>
    <name evidence="3" type="ORF">GCM10023144_19770</name>
</gene>
<feature type="domain" description="NIPSNAP" evidence="2">
    <location>
        <begin position="4"/>
        <end position="102"/>
    </location>
</feature>
<evidence type="ECO:0000313" key="4">
    <source>
        <dbReference type="Proteomes" id="UP001501671"/>
    </source>
</evidence>
<sequence>MLIEHRTYTVPHGTLDTYLKRYETQALPILLRHLERLLGCFVTEVGTLNQVLHIWVYDSMADREARRARLDADPEWQAFKEVNRGSFVEQNVMLLRAASFSPRRV</sequence>
<keyword evidence="4" id="KW-1185">Reference proteome</keyword>
<accession>A0ABP8GX97</accession>
<protein>
    <submittedName>
        <fullName evidence="3">NIPSNAP family protein</fullName>
    </submittedName>
</protein>
<dbReference type="Pfam" id="PF07978">
    <property type="entry name" value="NIPSNAP"/>
    <property type="match status" value="1"/>
</dbReference>
<name>A0ABP8GX97_9BURK</name>
<dbReference type="Proteomes" id="UP001501671">
    <property type="component" value="Unassembled WGS sequence"/>
</dbReference>
<dbReference type="RefSeq" id="WP_345248855.1">
    <property type="nucleotide sequence ID" value="NZ_BAABFO010000008.1"/>
</dbReference>
<comment type="similarity">
    <text evidence="1">Belongs to the NipSnap family.</text>
</comment>
<comment type="caution">
    <text evidence="3">The sequence shown here is derived from an EMBL/GenBank/DDBJ whole genome shotgun (WGS) entry which is preliminary data.</text>
</comment>
<dbReference type="InterPro" id="IPR011008">
    <property type="entry name" value="Dimeric_a/b-barrel"/>
</dbReference>
<evidence type="ECO:0000313" key="3">
    <source>
        <dbReference type="EMBL" id="GAA4331322.1"/>
    </source>
</evidence>
<dbReference type="PANTHER" id="PTHR21017">
    <property type="entry name" value="NIPSNAP-RELATED"/>
    <property type="match status" value="1"/>
</dbReference>
<organism evidence="3 4">
    <name type="scientific">Pigmentiphaga soli</name>
    <dbReference type="NCBI Taxonomy" id="1007095"/>
    <lineage>
        <taxon>Bacteria</taxon>
        <taxon>Pseudomonadati</taxon>
        <taxon>Pseudomonadota</taxon>
        <taxon>Betaproteobacteria</taxon>
        <taxon>Burkholderiales</taxon>
        <taxon>Alcaligenaceae</taxon>
        <taxon>Pigmentiphaga</taxon>
    </lineage>
</organism>
<dbReference type="PANTHER" id="PTHR21017:SF17">
    <property type="entry name" value="PROTEIN NIPSNAP"/>
    <property type="match status" value="1"/>
</dbReference>
<dbReference type="InterPro" id="IPR012577">
    <property type="entry name" value="NIPSNAP"/>
</dbReference>
<dbReference type="Gene3D" id="3.30.70.100">
    <property type="match status" value="1"/>
</dbReference>
<dbReference type="EMBL" id="BAABFO010000008">
    <property type="protein sequence ID" value="GAA4331322.1"/>
    <property type="molecule type" value="Genomic_DNA"/>
</dbReference>
<evidence type="ECO:0000259" key="2">
    <source>
        <dbReference type="Pfam" id="PF07978"/>
    </source>
</evidence>
<dbReference type="SUPFAM" id="SSF54909">
    <property type="entry name" value="Dimeric alpha+beta barrel"/>
    <property type="match status" value="1"/>
</dbReference>
<proteinExistence type="inferred from homology"/>
<evidence type="ECO:0000256" key="1">
    <source>
        <dbReference type="ARBA" id="ARBA00005291"/>
    </source>
</evidence>
<dbReference type="InterPro" id="IPR051557">
    <property type="entry name" value="NipSnap_domain"/>
</dbReference>